<reference evidence="2 3" key="1">
    <citation type="journal article" date="2008" name="Genome Res.">
        <title>Genome sequence of the beta-rhizobium Cupriavidus taiwanensis and comparative genomics of rhizobia.</title>
        <authorList>
            <person name="Amadou C."/>
            <person name="Pascal G."/>
            <person name="Mangenot S."/>
            <person name="Glew M."/>
            <person name="Bontemps C."/>
            <person name="Capela D."/>
            <person name="Carrere S."/>
            <person name="Cruveiller S."/>
            <person name="Dossat C."/>
            <person name="Lajus A."/>
            <person name="Marchetti M."/>
            <person name="Poinsot V."/>
            <person name="Rouy Z."/>
            <person name="Servin B."/>
            <person name="Saad M."/>
            <person name="Schenowitz C."/>
            <person name="Barbe V."/>
            <person name="Batut J."/>
            <person name="Medigue C."/>
            <person name="Masson-Boivin C."/>
        </authorList>
    </citation>
    <scope>NUCLEOTIDE SEQUENCE [LARGE SCALE GENOMIC DNA]</scope>
    <source>
        <strain evidence="3">DSM 17343 / BCRC 17206 / CCUG 44338 / CIP 107171 / LMG 19424 / R1</strain>
    </source>
</reference>
<dbReference type="Proteomes" id="UP000001692">
    <property type="component" value="Chromosome 1"/>
</dbReference>
<protein>
    <submittedName>
        <fullName evidence="2">Uncharacterized protein</fullName>
    </submittedName>
</protein>
<feature type="transmembrane region" description="Helical" evidence="1">
    <location>
        <begin position="135"/>
        <end position="157"/>
    </location>
</feature>
<proteinExistence type="predicted"/>
<name>B3R3I8_CUPTR</name>
<dbReference type="EMBL" id="CU633749">
    <property type="protein sequence ID" value="CAQ68869.1"/>
    <property type="molecule type" value="Genomic_DNA"/>
</dbReference>
<keyword evidence="1" id="KW-1133">Transmembrane helix</keyword>
<dbReference type="HOGENOM" id="CLU_1298080_0_0_4"/>
<organism evidence="2 3">
    <name type="scientific">Cupriavidus taiwanensis (strain DSM 17343 / BCRC 17206 / CCUG 44338 / CIP 107171 / LMG 19424 / R1)</name>
    <name type="common">Ralstonia taiwanensis (strain LMG 19424)</name>
    <dbReference type="NCBI Taxonomy" id="977880"/>
    <lineage>
        <taxon>Bacteria</taxon>
        <taxon>Pseudomonadati</taxon>
        <taxon>Pseudomonadota</taxon>
        <taxon>Betaproteobacteria</taxon>
        <taxon>Burkholderiales</taxon>
        <taxon>Burkholderiaceae</taxon>
        <taxon>Cupriavidus</taxon>
    </lineage>
</organism>
<evidence type="ECO:0000313" key="2">
    <source>
        <dbReference type="EMBL" id="CAQ68869.1"/>
    </source>
</evidence>
<evidence type="ECO:0000256" key="1">
    <source>
        <dbReference type="SAM" id="Phobius"/>
    </source>
</evidence>
<dbReference type="KEGG" id="cti:RALTA_A0902"/>
<evidence type="ECO:0000313" key="3">
    <source>
        <dbReference type="Proteomes" id="UP000001692"/>
    </source>
</evidence>
<gene>
    <name evidence="2" type="ordered locus">RALTA_A0902</name>
</gene>
<dbReference type="AlphaFoldDB" id="B3R3I8"/>
<accession>B3R3I8</accession>
<sequence length="212" mass="23147">MESRFKFLGNVGQVIGGSATFAAPTFNQTNHVTLSAEAPDDRPLLLRQRFNIGRRVERIAAAEGVETAAIYRVLLEDYGGQIPSDISRAHYRSIVRDLDEWLDHLNGPNIRPASRSGQRQLPDCRQSSGTACHMLLFAQFAIILTLFASVLLAAWLLQPNPPAVCRWSGKEFSVGSLATMATSDVYECMTESAGDPYWAPARNLGGAGIPRG</sequence>
<dbReference type="RefSeq" id="WP_012352205.1">
    <property type="nucleotide sequence ID" value="NC_010528.1"/>
</dbReference>
<dbReference type="GeneID" id="45498247"/>
<keyword evidence="1" id="KW-0812">Transmembrane</keyword>
<keyword evidence="3" id="KW-1185">Reference proteome</keyword>
<keyword evidence="1" id="KW-0472">Membrane</keyword>